<dbReference type="RefSeq" id="WP_188444581.1">
    <property type="nucleotide sequence ID" value="NZ_BMFD01000028.1"/>
</dbReference>
<reference evidence="4" key="1">
    <citation type="journal article" date="2019" name="Int. J. Syst. Evol. Microbiol.">
        <title>The Global Catalogue of Microorganisms (GCM) 10K type strain sequencing project: providing services to taxonomists for standard genome sequencing and annotation.</title>
        <authorList>
            <consortium name="The Broad Institute Genomics Platform"/>
            <consortium name="The Broad Institute Genome Sequencing Center for Infectious Disease"/>
            <person name="Wu L."/>
            <person name="Ma J."/>
        </authorList>
    </citation>
    <scope>NUCLEOTIDE SEQUENCE [LARGE SCALE GENOMIC DNA]</scope>
    <source>
        <strain evidence="4">CGMCC 1.12479</strain>
    </source>
</reference>
<dbReference type="SMART" id="SM00421">
    <property type="entry name" value="HTH_LUXR"/>
    <property type="match status" value="1"/>
</dbReference>
<dbReference type="Proteomes" id="UP000635885">
    <property type="component" value="Unassembled WGS sequence"/>
</dbReference>
<feature type="transmembrane region" description="Helical" evidence="1">
    <location>
        <begin position="419"/>
        <end position="438"/>
    </location>
</feature>
<protein>
    <recommendedName>
        <fullName evidence="2">HTH luxR-type domain-containing protein</fullName>
    </recommendedName>
</protein>
<keyword evidence="1" id="KW-0812">Transmembrane</keyword>
<dbReference type="InterPro" id="IPR011990">
    <property type="entry name" value="TPR-like_helical_dom_sf"/>
</dbReference>
<dbReference type="SUPFAM" id="SSF46894">
    <property type="entry name" value="C-terminal effector domain of the bipartite response regulators"/>
    <property type="match status" value="1"/>
</dbReference>
<accession>A0ABQ1N5S4</accession>
<sequence length="601" mass="70227">MSRVIFAIFFLFLVHYEILGNSQSGLDTLIPSKEKQLKDFIRIGKEDPSSYKKLFSSLQKDFSSNNNQVQLFELYDLHTDYLSKIGDYDSLIQTLHTMRGLLSDEKKEGLISIYIRLAFAHDQKFNFDSLIYWQHHVENEVSLNSEYRGMILLLKGLESSYNAAYSKSIEFLLEAAKIFEERNQSANLAKAYQSMAFDFHQMGDFESQEFYLLKQIQIEQALGNSMELIEAYNNLGVSYKKRDSLDRALFYYELANQELTVVKSPFLTAQNLTNRANIFEKLEDYPAAESLFLECEQLSEQHDIAYGVLLSNVNLGNLYRMMKKYSLSEARLNKALSLAKSLKFKKEEALVFERLAWLERDRGAFDAAYDNLSRYYSLNDSLVNESVRNTATELKTKYESEKKENEIIRLSNDKLYQQYIMALMGVFLVMLLFVIYWWRNKNQLIQVKLDLAENLNQVKSEALKLRENDLLQQTMEKVALKDQMQDLVNKIKEGTSNEKIENQVRAIELKQNPWNDLVEKFKLLHPQFIEKLTIAYPQLTQNDLELCSLIKMNLSTKEIGQILRITDQSVRTKKYRLLKKLDLTRETDLATWVNTLEVQEK</sequence>
<dbReference type="Gene3D" id="1.10.10.10">
    <property type="entry name" value="Winged helix-like DNA-binding domain superfamily/Winged helix DNA-binding domain"/>
    <property type="match status" value="1"/>
</dbReference>
<evidence type="ECO:0000313" key="4">
    <source>
        <dbReference type="Proteomes" id="UP000635885"/>
    </source>
</evidence>
<organism evidence="3 4">
    <name type="scientific">Belliella aquatica</name>
    <dbReference type="NCBI Taxonomy" id="1323734"/>
    <lineage>
        <taxon>Bacteria</taxon>
        <taxon>Pseudomonadati</taxon>
        <taxon>Bacteroidota</taxon>
        <taxon>Cytophagia</taxon>
        <taxon>Cytophagales</taxon>
        <taxon>Cyclobacteriaceae</taxon>
        <taxon>Belliella</taxon>
    </lineage>
</organism>
<dbReference type="Gene3D" id="1.25.40.10">
    <property type="entry name" value="Tetratricopeptide repeat domain"/>
    <property type="match status" value="2"/>
</dbReference>
<dbReference type="SUPFAM" id="SSF48452">
    <property type="entry name" value="TPR-like"/>
    <property type="match status" value="2"/>
</dbReference>
<name>A0ABQ1N5S4_9BACT</name>
<dbReference type="InterPro" id="IPR019734">
    <property type="entry name" value="TPR_rpt"/>
</dbReference>
<proteinExistence type="predicted"/>
<dbReference type="InterPro" id="IPR036388">
    <property type="entry name" value="WH-like_DNA-bd_sf"/>
</dbReference>
<comment type="caution">
    <text evidence="3">The sequence shown here is derived from an EMBL/GenBank/DDBJ whole genome shotgun (WGS) entry which is preliminary data.</text>
</comment>
<keyword evidence="1" id="KW-0472">Membrane</keyword>
<evidence type="ECO:0000313" key="3">
    <source>
        <dbReference type="EMBL" id="GGC55027.1"/>
    </source>
</evidence>
<keyword evidence="1" id="KW-1133">Transmembrane helix</keyword>
<dbReference type="InterPro" id="IPR000792">
    <property type="entry name" value="Tscrpt_reg_LuxR_C"/>
</dbReference>
<evidence type="ECO:0000256" key="1">
    <source>
        <dbReference type="SAM" id="Phobius"/>
    </source>
</evidence>
<dbReference type="PANTHER" id="PTHR10098">
    <property type="entry name" value="RAPSYN-RELATED"/>
    <property type="match status" value="1"/>
</dbReference>
<evidence type="ECO:0000259" key="2">
    <source>
        <dbReference type="SMART" id="SM00421"/>
    </source>
</evidence>
<feature type="domain" description="HTH luxR-type" evidence="2">
    <location>
        <begin position="536"/>
        <end position="593"/>
    </location>
</feature>
<dbReference type="EMBL" id="BMFD01000028">
    <property type="protein sequence ID" value="GGC55027.1"/>
    <property type="molecule type" value="Genomic_DNA"/>
</dbReference>
<keyword evidence="4" id="KW-1185">Reference proteome</keyword>
<dbReference type="InterPro" id="IPR016032">
    <property type="entry name" value="Sig_transdc_resp-reg_C-effctor"/>
</dbReference>
<dbReference type="SMART" id="SM00028">
    <property type="entry name" value="TPR"/>
    <property type="match status" value="5"/>
</dbReference>
<gene>
    <name evidence="3" type="ORF">GCM10010993_36740</name>
</gene>